<dbReference type="PANTHER" id="PTHR24363:SF0">
    <property type="entry name" value="SERINE_THREONINE KINASE LIKE DOMAIN CONTAINING 1"/>
    <property type="match status" value="1"/>
</dbReference>
<evidence type="ECO:0000313" key="11">
    <source>
        <dbReference type="Proteomes" id="UP000182321"/>
    </source>
</evidence>
<accession>A0A1H7LS18</accession>
<comment type="catalytic activity">
    <reaction evidence="7">
        <text>L-threonyl-[protein] + ATP = O-phospho-L-threonyl-[protein] + ADP + H(+)</text>
        <dbReference type="Rhea" id="RHEA:46608"/>
        <dbReference type="Rhea" id="RHEA-COMP:11060"/>
        <dbReference type="Rhea" id="RHEA-COMP:11605"/>
        <dbReference type="ChEBI" id="CHEBI:15378"/>
        <dbReference type="ChEBI" id="CHEBI:30013"/>
        <dbReference type="ChEBI" id="CHEBI:30616"/>
        <dbReference type="ChEBI" id="CHEBI:61977"/>
        <dbReference type="ChEBI" id="CHEBI:456216"/>
        <dbReference type="EC" id="2.7.11.1"/>
    </reaction>
</comment>
<dbReference type="PROSITE" id="PS50011">
    <property type="entry name" value="PROTEIN_KINASE_DOM"/>
    <property type="match status" value="1"/>
</dbReference>
<keyword evidence="6" id="KW-0067">ATP-binding</keyword>
<feature type="domain" description="Protein kinase" evidence="9">
    <location>
        <begin position="10"/>
        <end position="271"/>
    </location>
</feature>
<evidence type="ECO:0000256" key="1">
    <source>
        <dbReference type="ARBA" id="ARBA00012513"/>
    </source>
</evidence>
<dbReference type="AlphaFoldDB" id="A0A1H7LS18"/>
<comment type="catalytic activity">
    <reaction evidence="8">
        <text>L-seryl-[protein] + ATP = O-phospho-L-seryl-[protein] + ADP + H(+)</text>
        <dbReference type="Rhea" id="RHEA:17989"/>
        <dbReference type="Rhea" id="RHEA-COMP:9863"/>
        <dbReference type="Rhea" id="RHEA-COMP:11604"/>
        <dbReference type="ChEBI" id="CHEBI:15378"/>
        <dbReference type="ChEBI" id="CHEBI:29999"/>
        <dbReference type="ChEBI" id="CHEBI:30616"/>
        <dbReference type="ChEBI" id="CHEBI:83421"/>
        <dbReference type="ChEBI" id="CHEBI:456216"/>
        <dbReference type="EC" id="2.7.11.1"/>
    </reaction>
</comment>
<dbReference type="Pfam" id="PF00069">
    <property type="entry name" value="Pkinase"/>
    <property type="match status" value="1"/>
</dbReference>
<keyword evidence="11" id="KW-1185">Reference proteome</keyword>
<proteinExistence type="predicted"/>
<dbReference type="GO" id="GO:0005524">
    <property type="term" value="F:ATP binding"/>
    <property type="evidence" value="ECO:0007669"/>
    <property type="project" value="UniProtKB-KW"/>
</dbReference>
<keyword evidence="5 10" id="KW-0418">Kinase</keyword>
<evidence type="ECO:0000256" key="8">
    <source>
        <dbReference type="ARBA" id="ARBA00048679"/>
    </source>
</evidence>
<keyword evidence="4" id="KW-0547">Nucleotide-binding</keyword>
<dbReference type="Gene3D" id="1.10.510.10">
    <property type="entry name" value="Transferase(Phosphotransferase) domain 1"/>
    <property type="match status" value="1"/>
</dbReference>
<protein>
    <recommendedName>
        <fullName evidence="1">non-specific serine/threonine protein kinase</fullName>
        <ecNumber evidence="1">2.7.11.1</ecNumber>
    </recommendedName>
</protein>
<dbReference type="RefSeq" id="WP_074792129.1">
    <property type="nucleotide sequence ID" value="NZ_FNZX01000018.1"/>
</dbReference>
<evidence type="ECO:0000313" key="10">
    <source>
        <dbReference type="EMBL" id="SEL01731.1"/>
    </source>
</evidence>
<dbReference type="InterPro" id="IPR011009">
    <property type="entry name" value="Kinase-like_dom_sf"/>
</dbReference>
<organism evidence="10 11">
    <name type="scientific">Pseudobutyrivibrio ruminis</name>
    <dbReference type="NCBI Taxonomy" id="46206"/>
    <lineage>
        <taxon>Bacteria</taxon>
        <taxon>Bacillati</taxon>
        <taxon>Bacillota</taxon>
        <taxon>Clostridia</taxon>
        <taxon>Lachnospirales</taxon>
        <taxon>Lachnospiraceae</taxon>
        <taxon>Pseudobutyrivibrio</taxon>
    </lineage>
</organism>
<evidence type="ECO:0000256" key="5">
    <source>
        <dbReference type="ARBA" id="ARBA00022777"/>
    </source>
</evidence>
<evidence type="ECO:0000259" key="9">
    <source>
        <dbReference type="PROSITE" id="PS50011"/>
    </source>
</evidence>
<dbReference type="PANTHER" id="PTHR24363">
    <property type="entry name" value="SERINE/THREONINE PROTEIN KINASE"/>
    <property type="match status" value="1"/>
</dbReference>
<dbReference type="SUPFAM" id="SSF56112">
    <property type="entry name" value="Protein kinase-like (PK-like)"/>
    <property type="match status" value="1"/>
</dbReference>
<dbReference type="InterPro" id="IPR000719">
    <property type="entry name" value="Prot_kinase_dom"/>
</dbReference>
<dbReference type="Proteomes" id="UP000182321">
    <property type="component" value="Unassembled WGS sequence"/>
</dbReference>
<dbReference type="GO" id="GO:0004674">
    <property type="term" value="F:protein serine/threonine kinase activity"/>
    <property type="evidence" value="ECO:0007669"/>
    <property type="project" value="UniProtKB-KW"/>
</dbReference>
<reference evidence="11" key="1">
    <citation type="submission" date="2016-10" db="EMBL/GenBank/DDBJ databases">
        <authorList>
            <person name="Varghese N."/>
        </authorList>
    </citation>
    <scope>NUCLEOTIDE SEQUENCE [LARGE SCALE GENOMIC DNA]</scope>
    <source>
        <strain evidence="11">ACV-9</strain>
    </source>
</reference>
<gene>
    <name evidence="10" type="ORF">SAMN02910377_02439</name>
</gene>
<evidence type="ECO:0000256" key="2">
    <source>
        <dbReference type="ARBA" id="ARBA00022527"/>
    </source>
</evidence>
<evidence type="ECO:0000256" key="6">
    <source>
        <dbReference type="ARBA" id="ARBA00022840"/>
    </source>
</evidence>
<evidence type="ECO:0000256" key="3">
    <source>
        <dbReference type="ARBA" id="ARBA00022679"/>
    </source>
</evidence>
<keyword evidence="3" id="KW-0808">Transferase</keyword>
<dbReference type="EMBL" id="FNZX01000018">
    <property type="protein sequence ID" value="SEL01731.1"/>
    <property type="molecule type" value="Genomic_DNA"/>
</dbReference>
<name>A0A1H7LS18_9FIRM</name>
<sequence length="431" mass="49301">MIPKGIEDKYEVIRILQETAATAVLLVNYKSIGALRILKAIHKASPNAHSILSEAHLLQGIKSSRIPTIFSVEDTNDMYYLVEEFIEGISLREYLLQTKLSKEELYRLAIEVCHIFEALHSAEPEPVLYRDLKPEHLILQGDKLRLIDFGIAIKKSQSATAMPLGTKNWAAPEQLKGQKLDERCDIYSVGKIIEFLQINSYAKDDFRLKKLVDKATAANPSDRHNSISDLKSQLLKLQGVRANENTESGILDRKIAVIGADCGVGTTHIAINLCRYLNSKHIETYYKDFEKNTVHHLWEHFKDSHVRSGVLYHKNFRGILNYGDAIESYTPPKGLYVLDCGTNDKYISDAQIIFYIVSASPWKTINYPYWIKDKTVYVISNFSNKLFSLKLAKDLHKKVFMYPSNKWSLSLSKDENRFFSMVLKNEKDFTV</sequence>
<evidence type="ECO:0000256" key="4">
    <source>
        <dbReference type="ARBA" id="ARBA00022741"/>
    </source>
</evidence>
<dbReference type="EC" id="2.7.11.1" evidence="1"/>
<evidence type="ECO:0000256" key="7">
    <source>
        <dbReference type="ARBA" id="ARBA00047899"/>
    </source>
</evidence>
<keyword evidence="2 10" id="KW-0723">Serine/threonine-protein kinase</keyword>